<organism evidence="2 3">
    <name type="scientific">Dentiscutata erythropus</name>
    <dbReference type="NCBI Taxonomy" id="1348616"/>
    <lineage>
        <taxon>Eukaryota</taxon>
        <taxon>Fungi</taxon>
        <taxon>Fungi incertae sedis</taxon>
        <taxon>Mucoromycota</taxon>
        <taxon>Glomeromycotina</taxon>
        <taxon>Glomeromycetes</taxon>
        <taxon>Diversisporales</taxon>
        <taxon>Gigasporaceae</taxon>
        <taxon>Dentiscutata</taxon>
    </lineage>
</organism>
<protein>
    <submittedName>
        <fullName evidence="2">28671_t:CDS:1</fullName>
    </submittedName>
</protein>
<feature type="region of interest" description="Disordered" evidence="1">
    <location>
        <begin position="1"/>
        <end position="95"/>
    </location>
</feature>
<reference evidence="2" key="1">
    <citation type="submission" date="2021-06" db="EMBL/GenBank/DDBJ databases">
        <authorList>
            <person name="Kallberg Y."/>
            <person name="Tangrot J."/>
            <person name="Rosling A."/>
        </authorList>
    </citation>
    <scope>NUCLEOTIDE SEQUENCE</scope>
    <source>
        <strain evidence="2">MA453B</strain>
    </source>
</reference>
<name>A0A9N9IH08_9GLOM</name>
<feature type="non-terminal residue" evidence="2">
    <location>
        <position position="244"/>
    </location>
</feature>
<keyword evidence="3" id="KW-1185">Reference proteome</keyword>
<feature type="compositionally biased region" description="Basic and acidic residues" evidence="1">
    <location>
        <begin position="224"/>
        <end position="244"/>
    </location>
</feature>
<comment type="caution">
    <text evidence="2">The sequence shown here is derived from an EMBL/GenBank/DDBJ whole genome shotgun (WGS) entry which is preliminary data.</text>
</comment>
<gene>
    <name evidence="2" type="ORF">DERYTH_LOCUS15548</name>
</gene>
<sequence>KNKIITVPVEFRKLQHTSIQNEHPPKVTQPAAENNNDSDESASDEESESEYKEEELEERLFSFLEEEKQRPATPRNEDSNDESVVSQYNEQPKGVESHKAYGTCAVMIITDEKRMKTSLIPIMVPLEMKTSSLTRKMMKEFYLNEQEEPSYELDIGKLDDDNHDKIEKLLMGYKLMNNIMGRINMLLGDLPVAQREAREKTTKAQQENWKKDRKVPFLFTTFLEKPEGDSEPDRPSQELRNSER</sequence>
<feature type="region of interest" description="Disordered" evidence="1">
    <location>
        <begin position="222"/>
        <end position="244"/>
    </location>
</feature>
<evidence type="ECO:0000313" key="3">
    <source>
        <dbReference type="Proteomes" id="UP000789405"/>
    </source>
</evidence>
<proteinExistence type="predicted"/>
<dbReference type="AlphaFoldDB" id="A0A9N9IH08"/>
<evidence type="ECO:0000313" key="2">
    <source>
        <dbReference type="EMBL" id="CAG8735856.1"/>
    </source>
</evidence>
<dbReference type="Proteomes" id="UP000789405">
    <property type="component" value="Unassembled WGS sequence"/>
</dbReference>
<evidence type="ECO:0000256" key="1">
    <source>
        <dbReference type="SAM" id="MobiDB-lite"/>
    </source>
</evidence>
<feature type="compositionally biased region" description="Basic and acidic residues" evidence="1">
    <location>
        <begin position="65"/>
        <end position="78"/>
    </location>
</feature>
<feature type="non-terminal residue" evidence="2">
    <location>
        <position position="1"/>
    </location>
</feature>
<feature type="compositionally biased region" description="Acidic residues" evidence="1">
    <location>
        <begin position="36"/>
        <end position="57"/>
    </location>
</feature>
<dbReference type="EMBL" id="CAJVPY010012696">
    <property type="protein sequence ID" value="CAG8735856.1"/>
    <property type="molecule type" value="Genomic_DNA"/>
</dbReference>
<accession>A0A9N9IH08</accession>